<evidence type="ECO:0000313" key="2">
    <source>
        <dbReference type="EMBL" id="MCT9812328.1"/>
    </source>
</evidence>
<feature type="domain" description="Phosphoribulokinase/uridine kinase" evidence="1">
    <location>
        <begin position="26"/>
        <end position="156"/>
    </location>
</feature>
<dbReference type="InterPro" id="IPR006083">
    <property type="entry name" value="PRK/URK"/>
</dbReference>
<dbReference type="InterPro" id="IPR027417">
    <property type="entry name" value="P-loop_NTPase"/>
</dbReference>
<evidence type="ECO:0000259" key="1">
    <source>
        <dbReference type="Pfam" id="PF00485"/>
    </source>
</evidence>
<sequence length="235" mass="25601">MEQQASVIAEIVQAILRAQNTGVTRVGIDGVDGAGKTRFADGLAQALELQGVKAIRASVDGFHHPRAVRYQRGRFSSEGFYRDSYDYACLKRVLLDPLSPGGSGDYRCAAFDHQTDAPVDAQLQTAKAGEILVFDGIFLHRPELRAYWDLSVFLAVGFEQSIPRLGARDGGSMDPLAQANRRYVDGQLRYLQDCAPAQAATVVVDNNDWSRPQVLRWNAGGMVYPPAPPARPGAP</sequence>
<organism evidence="2 3">
    <name type="scientific">Acidovorax bellezanensis</name>
    <dbReference type="NCBI Taxonomy" id="2976702"/>
    <lineage>
        <taxon>Bacteria</taxon>
        <taxon>Pseudomonadati</taxon>
        <taxon>Pseudomonadota</taxon>
        <taxon>Betaproteobacteria</taxon>
        <taxon>Burkholderiales</taxon>
        <taxon>Comamonadaceae</taxon>
        <taxon>Acidovorax</taxon>
    </lineage>
</organism>
<dbReference type="RefSeq" id="WP_261501578.1">
    <property type="nucleotide sequence ID" value="NZ_JAODYH010000008.1"/>
</dbReference>
<reference evidence="2 3" key="1">
    <citation type="submission" date="2022-09" db="EMBL/GenBank/DDBJ databases">
        <title>Draft genome of isolate Be4.</title>
        <authorList>
            <person name="Sanchez-Castro I."/>
            <person name="Martinez-Rodriguez P."/>
            <person name="Descostes M."/>
            <person name="Merroun M."/>
        </authorList>
    </citation>
    <scope>NUCLEOTIDE SEQUENCE [LARGE SCALE GENOMIC DNA]</scope>
    <source>
        <strain evidence="2 3">Be4</strain>
    </source>
</reference>
<dbReference type="SUPFAM" id="SSF52540">
    <property type="entry name" value="P-loop containing nucleoside triphosphate hydrolases"/>
    <property type="match status" value="1"/>
</dbReference>
<name>A0ABT2PQ10_9BURK</name>
<proteinExistence type="predicted"/>
<keyword evidence="3" id="KW-1185">Reference proteome</keyword>
<protein>
    <recommendedName>
        <fullName evidence="1">Phosphoribulokinase/uridine kinase domain-containing protein</fullName>
    </recommendedName>
</protein>
<dbReference type="EMBL" id="JAODYH010000008">
    <property type="protein sequence ID" value="MCT9812328.1"/>
    <property type="molecule type" value="Genomic_DNA"/>
</dbReference>
<dbReference type="Proteomes" id="UP001525968">
    <property type="component" value="Unassembled WGS sequence"/>
</dbReference>
<dbReference type="Gene3D" id="3.40.50.300">
    <property type="entry name" value="P-loop containing nucleotide triphosphate hydrolases"/>
    <property type="match status" value="1"/>
</dbReference>
<comment type="caution">
    <text evidence="2">The sequence shown here is derived from an EMBL/GenBank/DDBJ whole genome shotgun (WGS) entry which is preliminary data.</text>
</comment>
<dbReference type="Pfam" id="PF00485">
    <property type="entry name" value="PRK"/>
    <property type="match status" value="1"/>
</dbReference>
<gene>
    <name evidence="2" type="ORF">N0K08_16930</name>
</gene>
<accession>A0ABT2PQ10</accession>
<evidence type="ECO:0000313" key="3">
    <source>
        <dbReference type="Proteomes" id="UP001525968"/>
    </source>
</evidence>